<accession>A0A0W0V791</accession>
<proteinExistence type="predicted"/>
<name>A0A0W0V791_9GAMM</name>
<dbReference type="eggNOG" id="COG3318">
    <property type="taxonomic scope" value="Bacteria"/>
</dbReference>
<evidence type="ECO:0000313" key="1">
    <source>
        <dbReference type="EMBL" id="KTD15972.1"/>
    </source>
</evidence>
<protein>
    <submittedName>
        <fullName evidence="1">Uncharacterized protein</fullName>
    </submittedName>
</protein>
<comment type="caution">
    <text evidence="1">The sequence shown here is derived from an EMBL/GenBank/DDBJ whole genome shotgun (WGS) entry which is preliminary data.</text>
</comment>
<dbReference type="Proteomes" id="UP000054869">
    <property type="component" value="Unassembled WGS sequence"/>
</dbReference>
<dbReference type="STRING" id="45067.Llan_2560"/>
<reference evidence="1 2" key="1">
    <citation type="submission" date="2015-11" db="EMBL/GenBank/DDBJ databases">
        <title>Genomic analysis of 38 Legionella species identifies large and diverse effector repertoires.</title>
        <authorList>
            <person name="Burstein D."/>
            <person name="Amaro F."/>
            <person name="Zusman T."/>
            <person name="Lifshitz Z."/>
            <person name="Cohen O."/>
            <person name="Gilbert J.A."/>
            <person name="Pupko T."/>
            <person name="Shuman H.A."/>
            <person name="Segal G."/>
        </authorList>
    </citation>
    <scope>NUCLEOTIDE SEQUENCE [LARGE SCALE GENOMIC DNA]</scope>
    <source>
        <strain evidence="1 2">ATCC 49751</strain>
    </source>
</reference>
<dbReference type="EMBL" id="LNYI01000064">
    <property type="protein sequence ID" value="KTD15972.1"/>
    <property type="molecule type" value="Genomic_DNA"/>
</dbReference>
<dbReference type="PATRIC" id="fig|45067.4.peg.2691"/>
<sequence>MTADLENLKQWLEDMAILITQSAEPDPQHYTPFLQEPDLALRLVDLIDALDDSEVDTERAYYSACVLALDICVAQLQAAVESGNKLAGKTLNQLMLSMAQAINKGQHSLSFWLPVLNAFYEVHVDLAPELKDAYLNLTEQEGELTSEEEIDHLNAIREMIKDLSDLTVFDIAENFFAQSYAMPSDFFVDLIIDLYSIEEGQDIALLTLLHPKKEVRDVVVATFERLIKTIMLSPISLSRLQVIKNWYPEAYHEQFEHWIKIQRMKGVIFSTEELVPKIKIKASEVDGSGVQGIFIHVKKDRKNYLCGLLFKYEFGIKDAWITPAIPANDVPKYYNEAFDDSVSLRDVEPSYLLMMTGHFLALMIERGEMPDLHLLQIQELLGWHFLPHLIDIPYLLEQLSVQITPFTPEAMQSSFKRSKSWPKSKHFTESWYVENPRIDKLVNRCCTIVEGIKVCAMEEATKLVFAQELETQRDKWLFHFLWVALWVKSKARKNEKIWQDSLFIAYAIHTGLPLVDIPIMHEICHQTVVNSIETMNERRTYLHKE</sequence>
<gene>
    <name evidence="1" type="ORF">Llan_2560</name>
</gene>
<organism evidence="1 2">
    <name type="scientific">Legionella lansingensis</name>
    <dbReference type="NCBI Taxonomy" id="45067"/>
    <lineage>
        <taxon>Bacteria</taxon>
        <taxon>Pseudomonadati</taxon>
        <taxon>Pseudomonadota</taxon>
        <taxon>Gammaproteobacteria</taxon>
        <taxon>Legionellales</taxon>
        <taxon>Legionellaceae</taxon>
        <taxon>Legionella</taxon>
    </lineage>
</organism>
<dbReference type="AlphaFoldDB" id="A0A0W0V791"/>
<dbReference type="RefSeq" id="WP_028372787.1">
    <property type="nucleotide sequence ID" value="NZ_CAAAJD010000018.1"/>
</dbReference>
<evidence type="ECO:0000313" key="2">
    <source>
        <dbReference type="Proteomes" id="UP000054869"/>
    </source>
</evidence>
<keyword evidence="2" id="KW-1185">Reference proteome</keyword>
<dbReference type="OrthoDB" id="5650953at2"/>